<feature type="compositionally biased region" description="Polar residues" evidence="1">
    <location>
        <begin position="1285"/>
        <end position="1311"/>
    </location>
</feature>
<feature type="compositionally biased region" description="Low complexity" evidence="1">
    <location>
        <begin position="1424"/>
        <end position="1436"/>
    </location>
</feature>
<feature type="region of interest" description="Disordered" evidence="1">
    <location>
        <begin position="1"/>
        <end position="57"/>
    </location>
</feature>
<reference evidence="2" key="1">
    <citation type="journal article" date="2021" name="Nat. Commun.">
        <title>Genetic determinants of endophytism in the Arabidopsis root mycobiome.</title>
        <authorList>
            <person name="Mesny F."/>
            <person name="Miyauchi S."/>
            <person name="Thiergart T."/>
            <person name="Pickel B."/>
            <person name="Atanasova L."/>
            <person name="Karlsson M."/>
            <person name="Huettel B."/>
            <person name="Barry K.W."/>
            <person name="Haridas S."/>
            <person name="Chen C."/>
            <person name="Bauer D."/>
            <person name="Andreopoulos W."/>
            <person name="Pangilinan J."/>
            <person name="LaButti K."/>
            <person name="Riley R."/>
            <person name="Lipzen A."/>
            <person name="Clum A."/>
            <person name="Drula E."/>
            <person name="Henrissat B."/>
            <person name="Kohler A."/>
            <person name="Grigoriev I.V."/>
            <person name="Martin F.M."/>
            <person name="Hacquard S."/>
        </authorList>
    </citation>
    <scope>NUCLEOTIDE SEQUENCE</scope>
    <source>
        <strain evidence="2">MPI-CAGE-CH-0230</strain>
    </source>
</reference>
<feature type="compositionally biased region" description="Low complexity" evidence="1">
    <location>
        <begin position="1259"/>
        <end position="1283"/>
    </location>
</feature>
<keyword evidence="3" id="KW-1185">Reference proteome</keyword>
<gene>
    <name evidence="2" type="ORF">B0I36DRAFT_241746</name>
</gene>
<evidence type="ECO:0000313" key="2">
    <source>
        <dbReference type="EMBL" id="KAH7033691.1"/>
    </source>
</evidence>
<name>A0A9P8YAP6_9PEZI</name>
<comment type="caution">
    <text evidence="2">The sequence shown here is derived from an EMBL/GenBank/DDBJ whole genome shotgun (WGS) entry which is preliminary data.</text>
</comment>
<dbReference type="Proteomes" id="UP000756346">
    <property type="component" value="Unassembled WGS sequence"/>
</dbReference>
<dbReference type="PANTHER" id="PTHR42064:SF1">
    <property type="entry name" value="YALI0F28677P"/>
    <property type="match status" value="1"/>
</dbReference>
<evidence type="ECO:0000256" key="1">
    <source>
        <dbReference type="SAM" id="MobiDB-lite"/>
    </source>
</evidence>
<organism evidence="2 3">
    <name type="scientific">Microdochium trichocladiopsis</name>
    <dbReference type="NCBI Taxonomy" id="1682393"/>
    <lineage>
        <taxon>Eukaryota</taxon>
        <taxon>Fungi</taxon>
        <taxon>Dikarya</taxon>
        <taxon>Ascomycota</taxon>
        <taxon>Pezizomycotina</taxon>
        <taxon>Sordariomycetes</taxon>
        <taxon>Xylariomycetidae</taxon>
        <taxon>Xylariales</taxon>
        <taxon>Microdochiaceae</taxon>
        <taxon>Microdochium</taxon>
    </lineage>
</organism>
<accession>A0A9P8YAP6</accession>
<feature type="compositionally biased region" description="Acidic residues" evidence="1">
    <location>
        <begin position="791"/>
        <end position="813"/>
    </location>
</feature>
<feature type="compositionally biased region" description="Polar residues" evidence="1">
    <location>
        <begin position="1"/>
        <end position="12"/>
    </location>
</feature>
<protein>
    <submittedName>
        <fullName evidence="2">Uncharacterized protein</fullName>
    </submittedName>
</protein>
<feature type="compositionally biased region" description="Polar residues" evidence="1">
    <location>
        <begin position="33"/>
        <end position="43"/>
    </location>
</feature>
<feature type="region of interest" description="Disordered" evidence="1">
    <location>
        <begin position="1363"/>
        <end position="1446"/>
    </location>
</feature>
<feature type="region of interest" description="Disordered" evidence="1">
    <location>
        <begin position="869"/>
        <end position="904"/>
    </location>
</feature>
<dbReference type="EMBL" id="JAGTJQ010000004">
    <property type="protein sequence ID" value="KAH7033691.1"/>
    <property type="molecule type" value="Genomic_DNA"/>
</dbReference>
<dbReference type="OrthoDB" id="3548913at2759"/>
<proteinExistence type="predicted"/>
<feature type="compositionally biased region" description="Low complexity" evidence="1">
    <location>
        <begin position="16"/>
        <end position="32"/>
    </location>
</feature>
<feature type="region of interest" description="Disordered" evidence="1">
    <location>
        <begin position="1259"/>
        <end position="1314"/>
    </location>
</feature>
<feature type="compositionally biased region" description="Polar residues" evidence="1">
    <location>
        <begin position="708"/>
        <end position="721"/>
    </location>
</feature>
<feature type="region of interest" description="Disordered" evidence="1">
    <location>
        <begin position="1523"/>
        <end position="1543"/>
    </location>
</feature>
<feature type="region of interest" description="Disordered" evidence="1">
    <location>
        <begin position="1640"/>
        <end position="1668"/>
    </location>
</feature>
<feature type="compositionally biased region" description="Low complexity" evidence="1">
    <location>
        <begin position="1748"/>
        <end position="1759"/>
    </location>
</feature>
<dbReference type="PANTHER" id="PTHR42064">
    <property type="entry name" value="YALI0F28677P"/>
    <property type="match status" value="1"/>
</dbReference>
<sequence>MISMQRSLSSPVCVQASPPASPSDSRPSSRSPVQASADLQSPIATPRLRSRSPTKPPALQEYHVTLPMRRAHDTSSQQGRQSPAKGASPIIMQKPIIDQAVLPGKGPEDRIPRTHASAEEGLPALPSTAPVKAPQPLLGDPALYANTNINLEQDGTTLEELAHLVRLSKYQERKRASTRVRLQRNLISSALSARLTKCGEITLRNLAECFRNEDKKGFASLFNAIHDVRSSCDETRSFAVLEPEMDSLRAPGASSSSGNPDTPVGTFGAMSAGQSVVPFLNDISASAREAFLNFLTQLRTNPDYLASRLSSLTASEIQALTVFHKGLEPIEPVMPSFNRAGARGNAGSAGRGSSNQLNAVERLLSFQRHDPLSALIYTCFANSAGPDSAEDRRRTDVWAAACARLVQNKAHHSVLTSVLNVWSTMRDWAGRSNMELYLMKILEDGAFLLDRAEDPNGTRFNLSTWTTKDNAAMEEFYENAVDGLFEILDDEDATGIPEGVIELGNAILRRVDNKLVEEVRRWLVYQWLFTNWLFAVIIHPESYGMMAEYHITEYGRQKVLKQVAHRAQKPVLDMLMSSYKSKPDPVSPKIQGHIQNILGRFRPSRTTKTARLLPARSITSLRETAEVHPYLVISPADLLTLVNALFPEKRPQSGHMSSIRSGAPSLSGFSAISQPVSIGTSRSNNFETASIASFSASSVLSDAATSRELSFEQQTGGSPQRYSPPFLDLASQRPSVNYEDDGYRLRLAMHEMVQTLGADVVAGSCHPCAERWAVLFISSNGSNLSLQMTYDPDEDLDEENSSTTSETEDEEVDRPELDNDYHLLRDSILKLVEDFEIPRNLDDDGSKITLSNRASGLKRYKSKNKIVLPESSMGSRNPYRPRVSQDDLSALKSPSPTVDENDVDATPQPVLVTMLIAASSQSRVQSDFVGAHLYWRTLQQLNALGSSSLRKNGFAALLNIFARGPRDSIRRSASATEEYDAWLIWLKQSQERHEGLLDTMMKRLRGLRDKMWYKTDVHNSQPYEDIRCHCTALKIMGVPSKWDSYKRNRAQMSRGLSANFLYQNESQTLDLLAAAEEQGGPNKLRDDQADKTSRWLEQYGIENFCRGEERIHRFCCEVDTCISKLVAEQVMDSPVLWSSELFARDRAAFGGPRVAASARERESYYIDEDVVSVVSGHGRRYTSSSTRPGSVARDLRSVTSFNLSQISVDSSRFAHPRHSAAMSDILDAHEYFGVASPVHSIDPTTTYWSPFQSTMPSAASAMSTTSRAHSPTTSLTNLSSPFSHPFSSVASQSGQARPGTSASSNETVHQQRISDEKQQFLSDLRQTLTSLLLSDLGNLVFSRGSETDSWFNDLGQQCIEREEAQAARAPTKAAKTDRNGPSAPKPRVIEKKKSFGDLRGAGESAIDTTSNHGAGGPSQGPEPSKTVASSSSTTKSRNTVAKDGSSDFPYKKAYQRLFRMFCVHPNPHVKLSALFELKNLVEASLLTSGRKNKWARQRQLGMQNDQQEHGGHQRAIEQTIDSVKERRSHASQPVAPHPWGSRFPGASDTKSIMSVMQPNTDAVANMLLSLFKDSQIRPKTLFRDLQFISSFVPPSILDRSEKGRAFWDTGLAALTLKQDVCRTMANTAYEIIDLDQQSRKPAAASTVSAGDKEDKGVGGGGKHSLSPRDAARMYSITAKEGDPMAQRELALLILTRHELVADRSTLPLAKPRDVFKQAVMDNFGGGGSSGGRSGVSSARHVGERVRTGGLSSSSSSSAPGLGGPQDVGGVGDVRPDPSLMCVAFHWMETAAQGGDAQAKQFLVDNDMRMN</sequence>
<feature type="region of interest" description="Disordered" evidence="1">
    <location>
        <begin position="70"/>
        <end position="93"/>
    </location>
</feature>
<feature type="compositionally biased region" description="Gly residues" evidence="1">
    <location>
        <begin position="1760"/>
        <end position="1771"/>
    </location>
</feature>
<feature type="region of interest" description="Disordered" evidence="1">
    <location>
        <begin position="787"/>
        <end position="816"/>
    </location>
</feature>
<feature type="region of interest" description="Disordered" evidence="1">
    <location>
        <begin position="708"/>
        <end position="729"/>
    </location>
</feature>
<dbReference type="GeneID" id="70179402"/>
<feature type="compositionally biased region" description="Basic and acidic residues" evidence="1">
    <location>
        <begin position="1387"/>
        <end position="1396"/>
    </location>
</feature>
<dbReference type="RefSeq" id="XP_046014523.1">
    <property type="nucleotide sequence ID" value="XM_046149856.1"/>
</dbReference>
<evidence type="ECO:0000313" key="3">
    <source>
        <dbReference type="Proteomes" id="UP000756346"/>
    </source>
</evidence>
<feature type="region of interest" description="Disordered" evidence="1">
    <location>
        <begin position="1725"/>
        <end position="1772"/>
    </location>
</feature>